<comment type="caution">
    <text evidence="3">The sequence shown here is derived from an EMBL/GenBank/DDBJ whole genome shotgun (WGS) entry which is preliminary data.</text>
</comment>
<dbReference type="AlphaFoldDB" id="A0A917JWK6"/>
<dbReference type="InterPro" id="IPR036737">
    <property type="entry name" value="OmpA-like_sf"/>
</dbReference>
<feature type="domain" description="OmpA-like" evidence="2">
    <location>
        <begin position="16"/>
        <end position="133"/>
    </location>
</feature>
<proteinExistence type="predicted"/>
<dbReference type="Proteomes" id="UP000630149">
    <property type="component" value="Unassembled WGS sequence"/>
</dbReference>
<dbReference type="PANTHER" id="PTHR30329:SF21">
    <property type="entry name" value="LIPOPROTEIN YIAD-RELATED"/>
    <property type="match status" value="1"/>
</dbReference>
<evidence type="ECO:0000259" key="2">
    <source>
        <dbReference type="PROSITE" id="PS51123"/>
    </source>
</evidence>
<dbReference type="SUPFAM" id="SSF103088">
    <property type="entry name" value="OmpA-like"/>
    <property type="match status" value="1"/>
</dbReference>
<evidence type="ECO:0000313" key="3">
    <source>
        <dbReference type="EMBL" id="GGI89935.1"/>
    </source>
</evidence>
<evidence type="ECO:0000313" key="4">
    <source>
        <dbReference type="Proteomes" id="UP000630149"/>
    </source>
</evidence>
<dbReference type="PANTHER" id="PTHR30329">
    <property type="entry name" value="STATOR ELEMENT OF FLAGELLAR MOTOR COMPLEX"/>
    <property type="match status" value="1"/>
</dbReference>
<organism evidence="3 4">
    <name type="scientific">Legionella impletisoli</name>
    <dbReference type="NCBI Taxonomy" id="343510"/>
    <lineage>
        <taxon>Bacteria</taxon>
        <taxon>Pseudomonadati</taxon>
        <taxon>Pseudomonadota</taxon>
        <taxon>Gammaproteobacteria</taxon>
        <taxon>Legionellales</taxon>
        <taxon>Legionellaceae</taxon>
        <taxon>Legionella</taxon>
    </lineage>
</organism>
<dbReference type="Pfam" id="PF00691">
    <property type="entry name" value="OmpA"/>
    <property type="match status" value="1"/>
</dbReference>
<dbReference type="Gene3D" id="3.30.1330.60">
    <property type="entry name" value="OmpA-like domain"/>
    <property type="match status" value="1"/>
</dbReference>
<gene>
    <name evidence="3" type="ORF">GCM10007966_18320</name>
</gene>
<dbReference type="PROSITE" id="PS51123">
    <property type="entry name" value="OMPA_2"/>
    <property type="match status" value="1"/>
</dbReference>
<keyword evidence="1" id="KW-0472">Membrane</keyword>
<name>A0A917JWK6_9GAMM</name>
<reference evidence="3" key="2">
    <citation type="submission" date="2020-09" db="EMBL/GenBank/DDBJ databases">
        <authorList>
            <person name="Sun Q."/>
            <person name="Ohkuma M."/>
        </authorList>
    </citation>
    <scope>NUCLEOTIDE SEQUENCE</scope>
    <source>
        <strain evidence="3">JCM 13919</strain>
    </source>
</reference>
<evidence type="ECO:0000256" key="1">
    <source>
        <dbReference type="PROSITE-ProRule" id="PRU00473"/>
    </source>
</evidence>
<dbReference type="InterPro" id="IPR006665">
    <property type="entry name" value="OmpA-like"/>
</dbReference>
<reference evidence="3" key="1">
    <citation type="journal article" date="2014" name="Int. J. Syst. Evol. Microbiol.">
        <title>Complete genome sequence of Corynebacterium casei LMG S-19264T (=DSM 44701T), isolated from a smear-ripened cheese.</title>
        <authorList>
            <consortium name="US DOE Joint Genome Institute (JGI-PGF)"/>
            <person name="Walter F."/>
            <person name="Albersmeier A."/>
            <person name="Kalinowski J."/>
            <person name="Ruckert C."/>
        </authorList>
    </citation>
    <scope>NUCLEOTIDE SEQUENCE</scope>
    <source>
        <strain evidence="3">JCM 13919</strain>
    </source>
</reference>
<dbReference type="InterPro" id="IPR050330">
    <property type="entry name" value="Bact_OuterMem_StrucFunc"/>
</dbReference>
<keyword evidence="4" id="KW-1185">Reference proteome</keyword>
<accession>A0A917JWK6</accession>
<dbReference type="GO" id="GO:0016020">
    <property type="term" value="C:membrane"/>
    <property type="evidence" value="ECO:0007669"/>
    <property type="project" value="UniProtKB-UniRule"/>
</dbReference>
<protein>
    <recommendedName>
        <fullName evidence="2">OmpA-like domain-containing protein</fullName>
    </recommendedName>
</protein>
<sequence>MQKRLETQGVRVITIGQNYLISIPAAAVFANNSPRVRWESYGLLNDVACYLKQFRKVAVNVNAFTGKCVSPPRDLALTAARSRAVADYLWSQNIDSRFIFTHGLGSDKPILALVKKGDQSINSRIEITFRDEVA</sequence>
<dbReference type="EMBL" id="BMOB01000008">
    <property type="protein sequence ID" value="GGI89935.1"/>
    <property type="molecule type" value="Genomic_DNA"/>
</dbReference>